<evidence type="ECO:0000256" key="13">
    <source>
        <dbReference type="ARBA" id="ARBA00023157"/>
    </source>
</evidence>
<dbReference type="GO" id="GO:0030246">
    <property type="term" value="F:carbohydrate binding"/>
    <property type="evidence" value="ECO:0007669"/>
    <property type="project" value="UniProtKB-KW"/>
</dbReference>
<evidence type="ECO:0000256" key="15">
    <source>
        <dbReference type="ARBA" id="ARBA00023180"/>
    </source>
</evidence>
<keyword evidence="11 16" id="KW-1133">Transmembrane helix</keyword>
<evidence type="ECO:0000256" key="2">
    <source>
        <dbReference type="ARBA" id="ARBA00022475"/>
    </source>
</evidence>
<evidence type="ECO:0000256" key="6">
    <source>
        <dbReference type="ARBA" id="ARBA00022729"/>
    </source>
</evidence>
<dbReference type="Pfam" id="PF07714">
    <property type="entry name" value="PK_Tyr_Ser-Thr"/>
    <property type="match status" value="1"/>
</dbReference>
<evidence type="ECO:0000256" key="10">
    <source>
        <dbReference type="ARBA" id="ARBA00022840"/>
    </source>
</evidence>
<evidence type="ECO:0000256" key="5">
    <source>
        <dbReference type="ARBA" id="ARBA00022692"/>
    </source>
</evidence>
<keyword evidence="3" id="KW-0723">Serine/threonine-protein kinase</keyword>
<keyword evidence="5 16" id="KW-0812">Transmembrane</keyword>
<evidence type="ECO:0000256" key="8">
    <source>
        <dbReference type="ARBA" id="ARBA00022741"/>
    </source>
</evidence>
<dbReference type="SUPFAM" id="SSF56112">
    <property type="entry name" value="Protein kinase-like (PK-like)"/>
    <property type="match status" value="1"/>
</dbReference>
<organism evidence="19">
    <name type="scientific">Fagus sylvatica</name>
    <name type="common">Beechnut</name>
    <dbReference type="NCBI Taxonomy" id="28930"/>
    <lineage>
        <taxon>Eukaryota</taxon>
        <taxon>Viridiplantae</taxon>
        <taxon>Streptophyta</taxon>
        <taxon>Embryophyta</taxon>
        <taxon>Tracheophyta</taxon>
        <taxon>Spermatophyta</taxon>
        <taxon>Magnoliopsida</taxon>
        <taxon>eudicotyledons</taxon>
        <taxon>Gunneridae</taxon>
        <taxon>Pentapetalae</taxon>
        <taxon>rosids</taxon>
        <taxon>fabids</taxon>
        <taxon>Fagales</taxon>
        <taxon>Fagaceae</taxon>
        <taxon>Fagus</taxon>
    </lineage>
</organism>
<dbReference type="GO" id="GO:0004674">
    <property type="term" value="F:protein serine/threonine kinase activity"/>
    <property type="evidence" value="ECO:0007669"/>
    <property type="project" value="UniProtKB-KW"/>
</dbReference>
<dbReference type="GO" id="GO:0005886">
    <property type="term" value="C:plasma membrane"/>
    <property type="evidence" value="ECO:0007669"/>
    <property type="project" value="UniProtKB-SubCell"/>
</dbReference>
<dbReference type="GO" id="GO:0005524">
    <property type="term" value="F:ATP binding"/>
    <property type="evidence" value="ECO:0007669"/>
    <property type="project" value="UniProtKB-KW"/>
</dbReference>
<keyword evidence="12 16" id="KW-0472">Membrane</keyword>
<protein>
    <recommendedName>
        <fullName evidence="20">Protein kinase domain-containing protein</fullName>
    </recommendedName>
</protein>
<keyword evidence="7" id="KW-0430">Lectin</keyword>
<evidence type="ECO:0000256" key="11">
    <source>
        <dbReference type="ARBA" id="ARBA00022989"/>
    </source>
</evidence>
<sequence>MYWYMAKSLEMGSSWSQLMVDSGWNFLAQALQETGMLEFHLTYQMIKQWLTISHSGGSVFVSNSVPAENNATASAMLLDSGNFILREQNSDGSTRQNLWQSFDYPTDTLLPGMKLGMGLKTTDMVALVTPTGLVGIGKMGILNLCLGCPMMVITTSALSQMKMKWLAPFGGGPCSYGSYPGCVKQQLPECRKPDDRFEQRKGFMSGEGFKFDGNYNLSLFDCREKCMNNCSCIAYAFTENNQTSCTIWSKGVNFKENNYSYSQEIYVLIVVKAKWWIWFVPSLAGFVALLVLCLLYNFIQRKIREKGKSEAEQEILLCELGVSTANSSRSRKRKVFKRGKKKVSVLQFFSYESIAAATNNFATTCKLGEGGFGPVYKGKLADGQEVAIKRLSKNSGQGVVEFKNEIILIAKLQHTNLVRLVGCCIQREEKMLIYEYMHNKSLDLFLFG</sequence>
<keyword evidence="6" id="KW-0732">Signal</keyword>
<keyword evidence="14" id="KW-0675">Receptor</keyword>
<dbReference type="PANTHER" id="PTHR32444:SF226">
    <property type="entry name" value="BULB-TYPE LECTIN DOMAIN-CONTAINING PROTEIN"/>
    <property type="match status" value="1"/>
</dbReference>
<evidence type="ECO:0000256" key="3">
    <source>
        <dbReference type="ARBA" id="ARBA00022527"/>
    </source>
</evidence>
<evidence type="ECO:0000259" key="18">
    <source>
        <dbReference type="PROSITE" id="PS50948"/>
    </source>
</evidence>
<keyword evidence="8" id="KW-0547">Nucleotide-binding</keyword>
<dbReference type="SUPFAM" id="SSF51110">
    <property type="entry name" value="alpha-D-mannose-specific plant lectins"/>
    <property type="match status" value="1"/>
</dbReference>
<keyword evidence="2" id="KW-1003">Cell membrane</keyword>
<evidence type="ECO:0000256" key="16">
    <source>
        <dbReference type="SAM" id="Phobius"/>
    </source>
</evidence>
<evidence type="ECO:0000256" key="9">
    <source>
        <dbReference type="ARBA" id="ARBA00022777"/>
    </source>
</evidence>
<dbReference type="Pfam" id="PF01453">
    <property type="entry name" value="B_lectin"/>
    <property type="match status" value="1"/>
</dbReference>
<dbReference type="Gene3D" id="3.30.200.20">
    <property type="entry name" value="Phosphorylase Kinase, domain 1"/>
    <property type="match status" value="1"/>
</dbReference>
<evidence type="ECO:0000256" key="4">
    <source>
        <dbReference type="ARBA" id="ARBA00022679"/>
    </source>
</evidence>
<dbReference type="EMBL" id="OIVN01006410">
    <property type="protein sequence ID" value="SPD32555.1"/>
    <property type="molecule type" value="Genomic_DNA"/>
</dbReference>
<dbReference type="FunFam" id="3.30.200.20:FF:000330">
    <property type="entry name" value="G-type lectin S-receptor-like serine/threonine-protein kinase At4g03230"/>
    <property type="match status" value="1"/>
</dbReference>
<dbReference type="InterPro" id="IPR036426">
    <property type="entry name" value="Bulb-type_lectin_dom_sf"/>
</dbReference>
<keyword evidence="10" id="KW-0067">ATP-binding</keyword>
<dbReference type="InterPro" id="IPR001245">
    <property type="entry name" value="Ser-Thr/Tyr_kinase_cat_dom"/>
</dbReference>
<evidence type="ECO:0000259" key="17">
    <source>
        <dbReference type="PROSITE" id="PS50011"/>
    </source>
</evidence>
<dbReference type="InterPro" id="IPR001480">
    <property type="entry name" value="Bulb-type_lectin_dom"/>
</dbReference>
<dbReference type="InterPro" id="IPR003609">
    <property type="entry name" value="Pan_app"/>
</dbReference>
<feature type="domain" description="Apple" evidence="18">
    <location>
        <begin position="190"/>
        <end position="266"/>
    </location>
</feature>
<keyword evidence="4" id="KW-0808">Transferase</keyword>
<evidence type="ECO:0008006" key="20">
    <source>
        <dbReference type="Google" id="ProtNLM"/>
    </source>
</evidence>
<keyword evidence="15" id="KW-0325">Glycoprotein</keyword>
<name>A0A2N9J7F4_FAGSY</name>
<dbReference type="Pfam" id="PF08276">
    <property type="entry name" value="PAN_2"/>
    <property type="match status" value="1"/>
</dbReference>
<evidence type="ECO:0000313" key="19">
    <source>
        <dbReference type="EMBL" id="SPD32555.1"/>
    </source>
</evidence>
<dbReference type="PROSITE" id="PS50948">
    <property type="entry name" value="PAN"/>
    <property type="match status" value="1"/>
</dbReference>
<evidence type="ECO:0000256" key="14">
    <source>
        <dbReference type="ARBA" id="ARBA00023170"/>
    </source>
</evidence>
<proteinExistence type="predicted"/>
<keyword evidence="13" id="KW-1015">Disulfide bond</keyword>
<feature type="transmembrane region" description="Helical" evidence="16">
    <location>
        <begin position="275"/>
        <end position="299"/>
    </location>
</feature>
<evidence type="ECO:0000256" key="7">
    <source>
        <dbReference type="ARBA" id="ARBA00022734"/>
    </source>
</evidence>
<dbReference type="PROSITE" id="PS50011">
    <property type="entry name" value="PROTEIN_KINASE_DOM"/>
    <property type="match status" value="1"/>
</dbReference>
<accession>A0A2N9J7F4</accession>
<dbReference type="PANTHER" id="PTHR32444">
    <property type="entry name" value="BULB-TYPE LECTIN DOMAIN-CONTAINING PROTEIN"/>
    <property type="match status" value="1"/>
</dbReference>
<comment type="subcellular location">
    <subcellularLocation>
        <location evidence="1">Cell membrane</location>
        <topology evidence="1">Single-pass type I membrane protein</topology>
    </subcellularLocation>
</comment>
<evidence type="ECO:0000256" key="1">
    <source>
        <dbReference type="ARBA" id="ARBA00004251"/>
    </source>
</evidence>
<feature type="domain" description="Protein kinase" evidence="17">
    <location>
        <begin position="361"/>
        <end position="448"/>
    </location>
</feature>
<dbReference type="InterPro" id="IPR000719">
    <property type="entry name" value="Prot_kinase_dom"/>
</dbReference>
<dbReference type="AlphaFoldDB" id="A0A2N9J7F4"/>
<keyword evidence="9" id="KW-0418">Kinase</keyword>
<reference evidence="19" key="1">
    <citation type="submission" date="2018-02" db="EMBL/GenBank/DDBJ databases">
        <authorList>
            <person name="Cohen D.B."/>
            <person name="Kent A.D."/>
        </authorList>
    </citation>
    <scope>NUCLEOTIDE SEQUENCE</scope>
</reference>
<dbReference type="CDD" id="cd01098">
    <property type="entry name" value="PAN_AP_plant"/>
    <property type="match status" value="1"/>
</dbReference>
<gene>
    <name evidence="19" type="ORF">FSB_LOCUS60437</name>
</gene>
<dbReference type="InterPro" id="IPR011009">
    <property type="entry name" value="Kinase-like_dom_sf"/>
</dbReference>
<evidence type="ECO:0000256" key="12">
    <source>
        <dbReference type="ARBA" id="ARBA00023136"/>
    </source>
</evidence>